<reference evidence="1" key="1">
    <citation type="submission" date="2022-01" db="EMBL/GenBank/DDBJ databases">
        <authorList>
            <person name="King R."/>
        </authorList>
    </citation>
    <scope>NUCLEOTIDE SEQUENCE</scope>
</reference>
<evidence type="ECO:0000313" key="1">
    <source>
        <dbReference type="EMBL" id="CAG9797848.1"/>
    </source>
</evidence>
<dbReference type="EMBL" id="OU895877">
    <property type="protein sequence ID" value="CAG9797848.1"/>
    <property type="molecule type" value="Genomic_DNA"/>
</dbReference>
<keyword evidence="2" id="KW-1185">Reference proteome</keyword>
<reference evidence="1" key="2">
    <citation type="submission" date="2022-10" db="EMBL/GenBank/DDBJ databases">
        <authorList>
            <consortium name="ENA_rothamsted_submissions"/>
            <consortium name="culmorum"/>
            <person name="King R."/>
        </authorList>
    </citation>
    <scope>NUCLEOTIDE SEQUENCE</scope>
</reference>
<protein>
    <submittedName>
        <fullName evidence="1">Uncharacterized protein</fullName>
    </submittedName>
</protein>
<proteinExistence type="predicted"/>
<sequence>MKKSREIMVNVDLLMIILIIGLTNVHCMSIIKRSEERTDNNLEKVDESIYKVDYDVYPIVFPKRAAMLLDRLMVALHHALEDDDPKQLQKINELYRHGQLPQITPTSLKPNIQPKYYKGKTDSDAYYGYKLVNGQADESEDMEGRSMELGIRSGDYDSDFPLNDDSMDLQRRGNSAGPNQGHVYWRCYFNAVTCF</sequence>
<accession>A0A9N9RH49</accession>
<dbReference type="Proteomes" id="UP001153620">
    <property type="component" value="Chromosome 1"/>
</dbReference>
<evidence type="ECO:0000313" key="2">
    <source>
        <dbReference type="Proteomes" id="UP001153620"/>
    </source>
</evidence>
<dbReference type="OrthoDB" id="7464898at2759"/>
<gene>
    <name evidence="1" type="ORF">CHIRRI_LOCUS834</name>
</gene>
<dbReference type="AlphaFoldDB" id="A0A9N9RH49"/>
<organism evidence="1 2">
    <name type="scientific">Chironomus riparius</name>
    <dbReference type="NCBI Taxonomy" id="315576"/>
    <lineage>
        <taxon>Eukaryota</taxon>
        <taxon>Metazoa</taxon>
        <taxon>Ecdysozoa</taxon>
        <taxon>Arthropoda</taxon>
        <taxon>Hexapoda</taxon>
        <taxon>Insecta</taxon>
        <taxon>Pterygota</taxon>
        <taxon>Neoptera</taxon>
        <taxon>Endopterygota</taxon>
        <taxon>Diptera</taxon>
        <taxon>Nematocera</taxon>
        <taxon>Chironomoidea</taxon>
        <taxon>Chironomidae</taxon>
        <taxon>Chironominae</taxon>
        <taxon>Chironomus</taxon>
    </lineage>
</organism>
<name>A0A9N9RH49_9DIPT</name>